<gene>
    <name evidence="1" type="ORF">METZ01_LOCUS321212</name>
</gene>
<feature type="non-terminal residue" evidence="1">
    <location>
        <position position="358"/>
    </location>
</feature>
<organism evidence="1">
    <name type="scientific">marine metagenome</name>
    <dbReference type="NCBI Taxonomy" id="408172"/>
    <lineage>
        <taxon>unclassified sequences</taxon>
        <taxon>metagenomes</taxon>
        <taxon>ecological metagenomes</taxon>
    </lineage>
</organism>
<feature type="non-terminal residue" evidence="1">
    <location>
        <position position="1"/>
    </location>
</feature>
<dbReference type="AlphaFoldDB" id="A0A382P6K6"/>
<accession>A0A382P6K6</accession>
<reference evidence="1" key="1">
    <citation type="submission" date="2018-05" db="EMBL/GenBank/DDBJ databases">
        <authorList>
            <person name="Lanie J.A."/>
            <person name="Ng W.-L."/>
            <person name="Kazmierczak K.M."/>
            <person name="Andrzejewski T.M."/>
            <person name="Davidsen T.M."/>
            <person name="Wayne K.J."/>
            <person name="Tettelin H."/>
            <person name="Glass J.I."/>
            <person name="Rusch D."/>
            <person name="Podicherti R."/>
            <person name="Tsui H.-C.T."/>
            <person name="Winkler M.E."/>
        </authorList>
    </citation>
    <scope>NUCLEOTIDE SEQUENCE</scope>
</reference>
<dbReference type="EMBL" id="UINC01104873">
    <property type="protein sequence ID" value="SVC68358.1"/>
    <property type="molecule type" value="Genomic_DNA"/>
</dbReference>
<proteinExistence type="predicted"/>
<protein>
    <submittedName>
        <fullName evidence="1">Uncharacterized protein</fullName>
    </submittedName>
</protein>
<name>A0A382P6K6_9ZZZZ</name>
<evidence type="ECO:0000313" key="1">
    <source>
        <dbReference type="EMBL" id="SVC68358.1"/>
    </source>
</evidence>
<sequence>ATLTGSTVNFDGTTAQAITSGGSAFNNVTISNTTATVSLADAFSSSGTFTIVATATFATAGQGFTGGVTIANSGIFQMHGDETTTVGLSIDGVTEFVSNGGATTLTPTLNGLEDVTFDANAQTISFGESIDYLSGDITVAVGTTVQMATFNLTVQAGKEIENNGTWSVPSTPSTLICAGSATFSGVNGMSFYNFSAQVASSVLTFQRSKTYTVRKDLTLVGADGTEIHLASDNQVTKAFISNQTAWHTGTQNVDYCKMEAVDGDAGNPAIVATNSWDINGDLTKWDFGPMTYTYTTTGNWSVTGNWFEGVLPSATDNVIVPNLVQLTLGGDITINDVTIATGGEIVVGDDEFTINGAS</sequence>